<dbReference type="InParanoid" id="A0D2C0"/>
<sequence length="238" mass="28275">MILYVSYNGNTYVIQNINKMIIFLNQLQKERYFEFIQLLNTHMLSSPVETRFKNNRESMSNITINKLVQPNNGQLKKSHYYSQSHQILDQLIDENHFFIPKYSLRRVKYSDQNSKTAFSNYLVMKNQTIEKSLQSQLIDKYLHENSIQLHRIKPFKQIAFKELVSSSQANKTIKKQGNMNTEPNQDKKTLPLMPQSKQSQVVADLYKFTFYSPKTQENKLRLPKEFLIQPCSRKKYFI</sequence>
<feature type="compositionally biased region" description="Polar residues" evidence="1">
    <location>
        <begin position="171"/>
        <end position="183"/>
    </location>
</feature>
<dbReference type="RefSeq" id="XP_001444584.1">
    <property type="nucleotide sequence ID" value="XM_001444547.1"/>
</dbReference>
<accession>A0D2C0</accession>
<protein>
    <submittedName>
        <fullName evidence="2">Uncharacterized protein</fullName>
    </submittedName>
</protein>
<gene>
    <name evidence="2" type="ORF">GSPATT00012693001</name>
</gene>
<evidence type="ECO:0000256" key="1">
    <source>
        <dbReference type="SAM" id="MobiDB-lite"/>
    </source>
</evidence>
<dbReference type="HOGENOM" id="CLU_101989_0_0_1"/>
<evidence type="ECO:0000313" key="2">
    <source>
        <dbReference type="EMBL" id="CAK77187.1"/>
    </source>
</evidence>
<evidence type="ECO:0000313" key="3">
    <source>
        <dbReference type="Proteomes" id="UP000000600"/>
    </source>
</evidence>
<keyword evidence="3" id="KW-1185">Reference proteome</keyword>
<reference evidence="2 3" key="1">
    <citation type="journal article" date="2006" name="Nature">
        <title>Global trends of whole-genome duplications revealed by the ciliate Paramecium tetraurelia.</title>
        <authorList>
            <consortium name="Genoscope"/>
            <person name="Aury J.-M."/>
            <person name="Jaillon O."/>
            <person name="Duret L."/>
            <person name="Noel B."/>
            <person name="Jubin C."/>
            <person name="Porcel B.M."/>
            <person name="Segurens B."/>
            <person name="Daubin V."/>
            <person name="Anthouard V."/>
            <person name="Aiach N."/>
            <person name="Arnaiz O."/>
            <person name="Billaut A."/>
            <person name="Beisson J."/>
            <person name="Blanc I."/>
            <person name="Bouhouche K."/>
            <person name="Camara F."/>
            <person name="Duharcourt S."/>
            <person name="Guigo R."/>
            <person name="Gogendeau D."/>
            <person name="Katinka M."/>
            <person name="Keller A.-M."/>
            <person name="Kissmehl R."/>
            <person name="Klotz C."/>
            <person name="Koll F."/>
            <person name="Le Moue A."/>
            <person name="Lepere C."/>
            <person name="Malinsky S."/>
            <person name="Nowacki M."/>
            <person name="Nowak J.K."/>
            <person name="Plattner H."/>
            <person name="Poulain J."/>
            <person name="Ruiz F."/>
            <person name="Serrano V."/>
            <person name="Zagulski M."/>
            <person name="Dessen P."/>
            <person name="Betermier M."/>
            <person name="Weissenbach J."/>
            <person name="Scarpelli C."/>
            <person name="Schachter V."/>
            <person name="Sperling L."/>
            <person name="Meyer E."/>
            <person name="Cohen J."/>
            <person name="Wincker P."/>
        </authorList>
    </citation>
    <scope>NUCLEOTIDE SEQUENCE [LARGE SCALE GENOMIC DNA]</scope>
    <source>
        <strain evidence="2 3">Stock d4-2</strain>
    </source>
</reference>
<dbReference type="KEGG" id="ptm:GSPATT00012693001"/>
<dbReference type="EMBL" id="CT868263">
    <property type="protein sequence ID" value="CAK77187.1"/>
    <property type="molecule type" value="Genomic_DNA"/>
</dbReference>
<feature type="region of interest" description="Disordered" evidence="1">
    <location>
        <begin position="171"/>
        <end position="193"/>
    </location>
</feature>
<dbReference type="AlphaFoldDB" id="A0D2C0"/>
<dbReference type="OMA" id="MNTEPNQ"/>
<name>A0D2C0_PARTE</name>
<dbReference type="Proteomes" id="UP000000600">
    <property type="component" value="Unassembled WGS sequence"/>
</dbReference>
<dbReference type="OrthoDB" id="10299789at2759"/>
<dbReference type="GeneID" id="5030368"/>
<organism evidence="2 3">
    <name type="scientific">Paramecium tetraurelia</name>
    <dbReference type="NCBI Taxonomy" id="5888"/>
    <lineage>
        <taxon>Eukaryota</taxon>
        <taxon>Sar</taxon>
        <taxon>Alveolata</taxon>
        <taxon>Ciliophora</taxon>
        <taxon>Intramacronucleata</taxon>
        <taxon>Oligohymenophorea</taxon>
        <taxon>Peniculida</taxon>
        <taxon>Parameciidae</taxon>
        <taxon>Paramecium</taxon>
    </lineage>
</organism>
<proteinExistence type="predicted"/>